<keyword evidence="10 17" id="KW-1133">Transmembrane helix</keyword>
<dbReference type="PROSITE" id="PS50011">
    <property type="entry name" value="PROTEIN_KINASE_DOM"/>
    <property type="match status" value="1"/>
</dbReference>
<protein>
    <submittedName>
        <fullName evidence="21">Uncharacterized protein</fullName>
    </submittedName>
</protein>
<dbReference type="Pfam" id="PF01657">
    <property type="entry name" value="Stress-antifung"/>
    <property type="match status" value="2"/>
</dbReference>
<dbReference type="InterPro" id="IPR038408">
    <property type="entry name" value="GNK2_sf"/>
</dbReference>
<dbReference type="PROSITE" id="PS00107">
    <property type="entry name" value="PROTEIN_KINASE_ATP"/>
    <property type="match status" value="1"/>
</dbReference>
<evidence type="ECO:0000256" key="6">
    <source>
        <dbReference type="ARBA" id="ARBA00022737"/>
    </source>
</evidence>
<comment type="catalytic activity">
    <reaction evidence="14">
        <text>L-seryl-[protein] + ATP = O-phospho-L-seryl-[protein] + ADP + H(+)</text>
        <dbReference type="Rhea" id="RHEA:17989"/>
        <dbReference type="Rhea" id="RHEA-COMP:9863"/>
        <dbReference type="Rhea" id="RHEA-COMP:11604"/>
        <dbReference type="ChEBI" id="CHEBI:15378"/>
        <dbReference type="ChEBI" id="CHEBI:29999"/>
        <dbReference type="ChEBI" id="CHEBI:30616"/>
        <dbReference type="ChEBI" id="CHEBI:83421"/>
        <dbReference type="ChEBI" id="CHEBI:456216"/>
    </reaction>
</comment>
<dbReference type="InterPro" id="IPR017441">
    <property type="entry name" value="Protein_kinase_ATP_BS"/>
</dbReference>
<evidence type="ECO:0000256" key="16">
    <source>
        <dbReference type="PROSITE-ProRule" id="PRU10141"/>
    </source>
</evidence>
<dbReference type="GO" id="GO:0006950">
    <property type="term" value="P:response to stress"/>
    <property type="evidence" value="ECO:0007669"/>
    <property type="project" value="UniProtKB-ARBA"/>
</dbReference>
<dbReference type="PANTHER" id="PTHR27002">
    <property type="entry name" value="RECEPTOR-LIKE SERINE/THREONINE-PROTEIN KINASE SD1-8"/>
    <property type="match status" value="1"/>
</dbReference>
<evidence type="ECO:0000256" key="2">
    <source>
        <dbReference type="ARBA" id="ARBA00022527"/>
    </source>
</evidence>
<feature type="transmembrane region" description="Helical" evidence="17">
    <location>
        <begin position="261"/>
        <end position="284"/>
    </location>
</feature>
<dbReference type="OrthoDB" id="688481at2759"/>
<name>A0A5N6MBI2_9ASTR</name>
<evidence type="ECO:0000256" key="9">
    <source>
        <dbReference type="ARBA" id="ARBA00022840"/>
    </source>
</evidence>
<feature type="domain" description="Gnk2-homologous" evidence="20">
    <location>
        <begin position="22"/>
        <end position="126"/>
    </location>
</feature>
<evidence type="ECO:0000256" key="3">
    <source>
        <dbReference type="ARBA" id="ARBA00022679"/>
    </source>
</evidence>
<feature type="chain" id="PRO_5024389207" evidence="18">
    <location>
        <begin position="20"/>
        <end position="653"/>
    </location>
</feature>
<keyword evidence="13" id="KW-0325">Glycoprotein</keyword>
<dbReference type="FunFam" id="3.30.200.20:FF:000142">
    <property type="entry name" value="Cysteine-rich receptor-like protein kinase 10"/>
    <property type="match status" value="1"/>
</dbReference>
<dbReference type="EMBL" id="SZYD01000016">
    <property type="protein sequence ID" value="KAD3337934.1"/>
    <property type="molecule type" value="Genomic_DNA"/>
</dbReference>
<evidence type="ECO:0000256" key="17">
    <source>
        <dbReference type="SAM" id="Phobius"/>
    </source>
</evidence>
<evidence type="ECO:0000259" key="19">
    <source>
        <dbReference type="PROSITE" id="PS50011"/>
    </source>
</evidence>
<dbReference type="Gene3D" id="3.30.430.20">
    <property type="entry name" value="Gnk2 domain, C-X8-C-X2-C motif"/>
    <property type="match status" value="2"/>
</dbReference>
<keyword evidence="4 17" id="KW-0812">Transmembrane</keyword>
<dbReference type="AlphaFoldDB" id="A0A5N6MBI2"/>
<sequence length="653" mass="73209">MILSIIFLWIPFLIFTANAAEFETHYCDLNTTSNTNNTIFSTNLIHVFDSLATDKTINDKQFLSSSSGSRPDIAYGLYLCRADILSNDCRNCLLAARDGINTTCPSSKAAVWWSDNCMLRYANYSMASIMNSETFIPECNKVNISSIVSEQNQFWQVATDLLGRLANDASNDLKNMYAYGDISYKGKNISGYVQCTPDLSGPQCKQCLQVSINRLPQYCFGREGARVLAASCNVRFEFYKFLQFPEASSHKQDKKKIPSKLIAAIVATVGFLVMTLVICYLFVLKKWSRTTARRHLKDETGWGIDESEITSEKSLQFELGIIEEATSNFSIENKVGEGGFGVVYKGVLANGQEIAVKRLSKGSVQGSLEFKNEVVLLAKLQHRNLVRLLGFCLHAEEKILIYEYVANHSLDFFLFGPTIDVKLDWSTRYRIIGGIARGMLYLHEDSRLRIIHRDLKTSNILLDEEMNPKISDFGLARIVCGTQTKAMTSRIIGTLGYMSPEYAMHGHFSVKSDVFSLGVLFLETISGKRNTPFDQLGYKDLICFAWSKWKDGDTLEILDSNIVDSISQSEAIRCIHIALLCVQEDDEIRPSMASVVHMLNSNSIALPEPQNPPFVSRKRVGFTTLNLLGSDNDHVVYTGWSTDASLITDVYAR</sequence>
<evidence type="ECO:0000256" key="15">
    <source>
        <dbReference type="ARBA" id="ARBA00047951"/>
    </source>
</evidence>
<comment type="caution">
    <text evidence="21">The sequence shown here is derived from an EMBL/GenBank/DDBJ whole genome shotgun (WGS) entry which is preliminary data.</text>
</comment>
<dbReference type="Gene3D" id="3.30.200.20">
    <property type="entry name" value="Phosphorylase Kinase, domain 1"/>
    <property type="match status" value="1"/>
</dbReference>
<evidence type="ECO:0000256" key="5">
    <source>
        <dbReference type="ARBA" id="ARBA00022729"/>
    </source>
</evidence>
<dbReference type="InterPro" id="IPR008271">
    <property type="entry name" value="Ser/Thr_kinase_AS"/>
</dbReference>
<dbReference type="FunFam" id="1.10.510.10:FF:000129">
    <property type="entry name" value="cysteine-rich receptor-like protein kinase 10"/>
    <property type="match status" value="1"/>
</dbReference>
<keyword evidence="6" id="KW-0677">Repeat</keyword>
<dbReference type="InterPro" id="IPR002902">
    <property type="entry name" value="GNK2"/>
</dbReference>
<keyword evidence="22" id="KW-1185">Reference proteome</keyword>
<feature type="signal peptide" evidence="18">
    <location>
        <begin position="1"/>
        <end position="19"/>
    </location>
</feature>
<evidence type="ECO:0000313" key="22">
    <source>
        <dbReference type="Proteomes" id="UP000326396"/>
    </source>
</evidence>
<reference evidence="21 22" key="1">
    <citation type="submission" date="2019-05" db="EMBL/GenBank/DDBJ databases">
        <title>Mikania micrantha, genome provides insights into the molecular mechanism of rapid growth.</title>
        <authorList>
            <person name="Liu B."/>
        </authorList>
    </citation>
    <scope>NUCLEOTIDE SEQUENCE [LARGE SCALE GENOMIC DNA]</scope>
    <source>
        <strain evidence="21">NLD-2019</strain>
        <tissue evidence="21">Leaf</tissue>
    </source>
</reference>
<keyword evidence="8" id="KW-0418">Kinase</keyword>
<evidence type="ECO:0000313" key="21">
    <source>
        <dbReference type="EMBL" id="KAD3337934.1"/>
    </source>
</evidence>
<dbReference type="Gene3D" id="1.10.510.10">
    <property type="entry name" value="Transferase(Phosphotransferase) domain 1"/>
    <property type="match status" value="1"/>
</dbReference>
<dbReference type="InterPro" id="IPR000719">
    <property type="entry name" value="Prot_kinase_dom"/>
</dbReference>
<dbReference type="GO" id="GO:0005886">
    <property type="term" value="C:plasma membrane"/>
    <property type="evidence" value="ECO:0007669"/>
    <property type="project" value="TreeGrafter"/>
</dbReference>
<dbReference type="GO" id="GO:0005524">
    <property type="term" value="F:ATP binding"/>
    <property type="evidence" value="ECO:0007669"/>
    <property type="project" value="UniProtKB-UniRule"/>
</dbReference>
<proteinExistence type="predicted"/>
<evidence type="ECO:0000256" key="7">
    <source>
        <dbReference type="ARBA" id="ARBA00022741"/>
    </source>
</evidence>
<evidence type="ECO:0000256" key="4">
    <source>
        <dbReference type="ARBA" id="ARBA00022692"/>
    </source>
</evidence>
<comment type="catalytic activity">
    <reaction evidence="15">
        <text>L-threonyl-[protein] + ATP = O-phospho-L-threonyl-[protein] + ADP + H(+)</text>
        <dbReference type="Rhea" id="RHEA:46608"/>
        <dbReference type="Rhea" id="RHEA-COMP:11060"/>
        <dbReference type="Rhea" id="RHEA-COMP:11605"/>
        <dbReference type="ChEBI" id="CHEBI:15378"/>
        <dbReference type="ChEBI" id="CHEBI:30013"/>
        <dbReference type="ChEBI" id="CHEBI:30616"/>
        <dbReference type="ChEBI" id="CHEBI:61977"/>
        <dbReference type="ChEBI" id="CHEBI:456216"/>
    </reaction>
</comment>
<keyword evidence="9 16" id="KW-0067">ATP-binding</keyword>
<gene>
    <name evidence="21" type="ORF">E3N88_33455</name>
</gene>
<evidence type="ECO:0000256" key="8">
    <source>
        <dbReference type="ARBA" id="ARBA00022777"/>
    </source>
</evidence>
<keyword evidence="3" id="KW-0808">Transferase</keyword>
<feature type="domain" description="Protein kinase" evidence="19">
    <location>
        <begin position="329"/>
        <end position="615"/>
    </location>
</feature>
<evidence type="ECO:0000256" key="1">
    <source>
        <dbReference type="ARBA" id="ARBA00004167"/>
    </source>
</evidence>
<dbReference type="SMART" id="SM00220">
    <property type="entry name" value="S_TKc"/>
    <property type="match status" value="1"/>
</dbReference>
<dbReference type="GO" id="GO:0004674">
    <property type="term" value="F:protein serine/threonine kinase activity"/>
    <property type="evidence" value="ECO:0007669"/>
    <property type="project" value="UniProtKB-KW"/>
</dbReference>
<feature type="domain" description="Gnk2-homologous" evidence="20">
    <location>
        <begin position="135"/>
        <end position="241"/>
    </location>
</feature>
<keyword evidence="5 18" id="KW-0732">Signal</keyword>
<evidence type="ECO:0000256" key="18">
    <source>
        <dbReference type="SAM" id="SignalP"/>
    </source>
</evidence>
<evidence type="ECO:0000256" key="13">
    <source>
        <dbReference type="ARBA" id="ARBA00023180"/>
    </source>
</evidence>
<dbReference type="Proteomes" id="UP000326396">
    <property type="component" value="Linkage Group LG6"/>
</dbReference>
<dbReference type="CDD" id="cd23509">
    <property type="entry name" value="Gnk2-like"/>
    <property type="match status" value="2"/>
</dbReference>
<dbReference type="InterPro" id="IPR011009">
    <property type="entry name" value="Kinase-like_dom_sf"/>
</dbReference>
<accession>A0A5N6MBI2</accession>
<dbReference type="SUPFAM" id="SSF56112">
    <property type="entry name" value="Protein kinase-like (PK-like)"/>
    <property type="match status" value="1"/>
</dbReference>
<feature type="binding site" evidence="16">
    <location>
        <position position="357"/>
    </location>
    <ligand>
        <name>ATP</name>
        <dbReference type="ChEBI" id="CHEBI:30616"/>
    </ligand>
</feature>
<evidence type="ECO:0000259" key="20">
    <source>
        <dbReference type="PROSITE" id="PS51473"/>
    </source>
</evidence>
<evidence type="ECO:0000256" key="12">
    <source>
        <dbReference type="ARBA" id="ARBA00023170"/>
    </source>
</evidence>
<evidence type="ECO:0000256" key="10">
    <source>
        <dbReference type="ARBA" id="ARBA00022989"/>
    </source>
</evidence>
<evidence type="ECO:0000256" key="11">
    <source>
        <dbReference type="ARBA" id="ARBA00023136"/>
    </source>
</evidence>
<evidence type="ECO:0000256" key="14">
    <source>
        <dbReference type="ARBA" id="ARBA00047558"/>
    </source>
</evidence>
<comment type="subcellular location">
    <subcellularLocation>
        <location evidence="1">Membrane</location>
        <topology evidence="1">Single-pass membrane protein</topology>
    </subcellularLocation>
</comment>
<dbReference type="PANTHER" id="PTHR27002:SF1050">
    <property type="entry name" value="CYSTEINE-RICH RECEPTOR-LIKE PROTEIN KINASE 5"/>
    <property type="match status" value="1"/>
</dbReference>
<organism evidence="21 22">
    <name type="scientific">Mikania micrantha</name>
    <name type="common">bitter vine</name>
    <dbReference type="NCBI Taxonomy" id="192012"/>
    <lineage>
        <taxon>Eukaryota</taxon>
        <taxon>Viridiplantae</taxon>
        <taxon>Streptophyta</taxon>
        <taxon>Embryophyta</taxon>
        <taxon>Tracheophyta</taxon>
        <taxon>Spermatophyta</taxon>
        <taxon>Magnoliopsida</taxon>
        <taxon>eudicotyledons</taxon>
        <taxon>Gunneridae</taxon>
        <taxon>Pentapetalae</taxon>
        <taxon>asterids</taxon>
        <taxon>campanulids</taxon>
        <taxon>Asterales</taxon>
        <taxon>Asteraceae</taxon>
        <taxon>Asteroideae</taxon>
        <taxon>Heliantheae alliance</taxon>
        <taxon>Eupatorieae</taxon>
        <taxon>Mikania</taxon>
    </lineage>
</organism>
<dbReference type="PROSITE" id="PS00108">
    <property type="entry name" value="PROTEIN_KINASE_ST"/>
    <property type="match status" value="1"/>
</dbReference>
<dbReference type="Pfam" id="PF07714">
    <property type="entry name" value="PK_Tyr_Ser-Thr"/>
    <property type="match status" value="1"/>
</dbReference>
<dbReference type="PROSITE" id="PS51473">
    <property type="entry name" value="GNK2"/>
    <property type="match status" value="2"/>
</dbReference>
<keyword evidence="12" id="KW-0675">Receptor</keyword>
<dbReference type="CDD" id="cd14066">
    <property type="entry name" value="STKc_IRAK"/>
    <property type="match status" value="1"/>
</dbReference>
<keyword evidence="2" id="KW-0723">Serine/threonine-protein kinase</keyword>
<dbReference type="InterPro" id="IPR001245">
    <property type="entry name" value="Ser-Thr/Tyr_kinase_cat_dom"/>
</dbReference>
<keyword evidence="11 17" id="KW-0472">Membrane</keyword>
<keyword evidence="7 16" id="KW-0547">Nucleotide-binding</keyword>